<dbReference type="OrthoDB" id="274752at2759"/>
<feature type="compositionally biased region" description="Acidic residues" evidence="1">
    <location>
        <begin position="111"/>
        <end position="127"/>
    </location>
</feature>
<dbReference type="EMBL" id="ML996708">
    <property type="protein sequence ID" value="KAF2396205.1"/>
    <property type="molecule type" value="Genomic_DNA"/>
</dbReference>
<dbReference type="Pfam" id="PF10775">
    <property type="entry name" value="ATP_sub_h"/>
    <property type="match status" value="1"/>
</dbReference>
<feature type="region of interest" description="Disordered" evidence="1">
    <location>
        <begin position="59"/>
        <end position="81"/>
    </location>
</feature>
<dbReference type="InterPro" id="IPR019711">
    <property type="entry name" value="ATP_synth_F0_suH"/>
</dbReference>
<accession>A0A6G1HKA8</accession>
<dbReference type="Proteomes" id="UP000799640">
    <property type="component" value="Unassembled WGS sequence"/>
</dbReference>
<evidence type="ECO:0000313" key="3">
    <source>
        <dbReference type="Proteomes" id="UP000799640"/>
    </source>
</evidence>
<dbReference type="GO" id="GO:0046933">
    <property type="term" value="F:proton-transporting ATP synthase activity, rotational mechanism"/>
    <property type="evidence" value="ECO:0007669"/>
    <property type="project" value="TreeGrafter"/>
</dbReference>
<gene>
    <name evidence="2" type="ORF">EJ06DRAFT_534344</name>
</gene>
<feature type="region of interest" description="Disordered" evidence="1">
    <location>
        <begin position="95"/>
        <end position="127"/>
    </location>
</feature>
<name>A0A6G1HKA8_9PEZI</name>
<organism evidence="2 3">
    <name type="scientific">Trichodelitschia bisporula</name>
    <dbReference type="NCBI Taxonomy" id="703511"/>
    <lineage>
        <taxon>Eukaryota</taxon>
        <taxon>Fungi</taxon>
        <taxon>Dikarya</taxon>
        <taxon>Ascomycota</taxon>
        <taxon>Pezizomycotina</taxon>
        <taxon>Dothideomycetes</taxon>
        <taxon>Dothideomycetes incertae sedis</taxon>
        <taxon>Phaeotrichales</taxon>
        <taxon>Phaeotrichaceae</taxon>
        <taxon>Trichodelitschia</taxon>
    </lineage>
</organism>
<dbReference type="PANTHER" id="PTHR28207">
    <property type="entry name" value="ATP SYNTHASE SUBUNIT H, MITOCHONDRIAL"/>
    <property type="match status" value="1"/>
</dbReference>
<keyword evidence="3" id="KW-1185">Reference proteome</keyword>
<protein>
    <recommendedName>
        <fullName evidence="4">Mitochondrial F1F0 ATP synthase subunit Atp14</fullName>
    </recommendedName>
</protein>
<evidence type="ECO:0008006" key="4">
    <source>
        <dbReference type="Google" id="ProtNLM"/>
    </source>
</evidence>
<dbReference type="AlphaFoldDB" id="A0A6G1HKA8"/>
<evidence type="ECO:0000256" key="1">
    <source>
        <dbReference type="SAM" id="MobiDB-lite"/>
    </source>
</evidence>
<sequence length="127" mass="14098">MISQSIRASRPLLARMARQAAITSQRTLFTPSAVRSADLVQELYLRELKNYKSPVVKASDAEGNVQTFSIPKPPRSPEETDIAKELSAYESQAVELEGQVAASEGGKPVEEDWFEEEPEEDEAKAHH</sequence>
<evidence type="ECO:0000313" key="2">
    <source>
        <dbReference type="EMBL" id="KAF2396205.1"/>
    </source>
</evidence>
<reference evidence="2" key="1">
    <citation type="journal article" date="2020" name="Stud. Mycol.">
        <title>101 Dothideomycetes genomes: a test case for predicting lifestyles and emergence of pathogens.</title>
        <authorList>
            <person name="Haridas S."/>
            <person name="Albert R."/>
            <person name="Binder M."/>
            <person name="Bloem J."/>
            <person name="Labutti K."/>
            <person name="Salamov A."/>
            <person name="Andreopoulos B."/>
            <person name="Baker S."/>
            <person name="Barry K."/>
            <person name="Bills G."/>
            <person name="Bluhm B."/>
            <person name="Cannon C."/>
            <person name="Castanera R."/>
            <person name="Culley D."/>
            <person name="Daum C."/>
            <person name="Ezra D."/>
            <person name="Gonzalez J."/>
            <person name="Henrissat B."/>
            <person name="Kuo A."/>
            <person name="Liang C."/>
            <person name="Lipzen A."/>
            <person name="Lutzoni F."/>
            <person name="Magnuson J."/>
            <person name="Mondo S."/>
            <person name="Nolan M."/>
            <person name="Ohm R."/>
            <person name="Pangilinan J."/>
            <person name="Park H.-J."/>
            <person name="Ramirez L."/>
            <person name="Alfaro M."/>
            <person name="Sun H."/>
            <person name="Tritt A."/>
            <person name="Yoshinaga Y."/>
            <person name="Zwiers L.-H."/>
            <person name="Turgeon B."/>
            <person name="Goodwin S."/>
            <person name="Spatafora J."/>
            <person name="Crous P."/>
            <person name="Grigoriev I."/>
        </authorList>
    </citation>
    <scope>NUCLEOTIDE SEQUENCE</scope>
    <source>
        <strain evidence="2">CBS 262.69</strain>
    </source>
</reference>
<proteinExistence type="predicted"/>
<dbReference type="PANTHER" id="PTHR28207:SF1">
    <property type="entry name" value="ATP SYNTHASE SUBUNIT H, MITOCHONDRIAL"/>
    <property type="match status" value="1"/>
</dbReference>